<dbReference type="Ensembl" id="ENSPSMT00000015523.1">
    <property type="protein sequence ID" value="ENSPSMP00000013336.1"/>
    <property type="gene ID" value="ENSPSMG00000009579.1"/>
</dbReference>
<evidence type="ECO:0000313" key="3">
    <source>
        <dbReference type="Proteomes" id="UP000694414"/>
    </source>
</evidence>
<dbReference type="PANTHER" id="PTHR45920">
    <property type="entry name" value="FORMIN HOMOLOGY 2 DOMAIN CONTAINING, ISOFORM I"/>
    <property type="match status" value="1"/>
</dbReference>
<dbReference type="InterPro" id="IPR041387">
    <property type="entry name" value="FHOD1_GBD_N"/>
</dbReference>
<keyword evidence="3" id="KW-1185">Reference proteome</keyword>
<dbReference type="Pfam" id="PF18382">
    <property type="entry name" value="Formin_GBD_N"/>
    <property type="match status" value="1"/>
</dbReference>
<reference evidence="2" key="2">
    <citation type="submission" date="2025-09" db="UniProtKB">
        <authorList>
            <consortium name="Ensembl"/>
        </authorList>
    </citation>
    <scope>IDENTIFICATION</scope>
</reference>
<dbReference type="Gene3D" id="1.25.10.10">
    <property type="entry name" value="Leucine-rich Repeat Variant"/>
    <property type="match status" value="1"/>
</dbReference>
<dbReference type="InterPro" id="IPR011989">
    <property type="entry name" value="ARM-like"/>
</dbReference>
<dbReference type="AlphaFoldDB" id="A0A8C8Z4H5"/>
<dbReference type="PANTHER" id="PTHR45920:SF2">
    <property type="entry name" value="FH1_FH2 DOMAIN-CONTAINING PROTEIN 1"/>
    <property type="match status" value="1"/>
</dbReference>
<feature type="domain" description="FHOD1 N-terminal GTPase-binding" evidence="1">
    <location>
        <begin position="17"/>
        <end position="101"/>
    </location>
</feature>
<proteinExistence type="predicted"/>
<dbReference type="GO" id="GO:0030866">
    <property type="term" value="P:cortical actin cytoskeleton organization"/>
    <property type="evidence" value="ECO:0007669"/>
    <property type="project" value="TreeGrafter"/>
</dbReference>
<name>A0A8C8Z4H5_PROSS</name>
<reference evidence="2" key="1">
    <citation type="submission" date="2025-08" db="UniProtKB">
        <authorList>
            <consortium name="Ensembl"/>
        </authorList>
    </citation>
    <scope>IDENTIFICATION</scope>
</reference>
<organism evidence="2 3">
    <name type="scientific">Prolemur simus</name>
    <name type="common">Greater bamboo lemur</name>
    <name type="synonym">Hapalemur simus</name>
    <dbReference type="NCBI Taxonomy" id="1328070"/>
    <lineage>
        <taxon>Eukaryota</taxon>
        <taxon>Metazoa</taxon>
        <taxon>Chordata</taxon>
        <taxon>Craniata</taxon>
        <taxon>Vertebrata</taxon>
        <taxon>Euteleostomi</taxon>
        <taxon>Mammalia</taxon>
        <taxon>Eutheria</taxon>
        <taxon>Euarchontoglires</taxon>
        <taxon>Primates</taxon>
        <taxon>Strepsirrhini</taxon>
        <taxon>Lemuriformes</taxon>
        <taxon>Lemuridae</taxon>
        <taxon>Prolemur</taxon>
    </lineage>
</organism>
<evidence type="ECO:0000259" key="1">
    <source>
        <dbReference type="Pfam" id="PF18382"/>
    </source>
</evidence>
<dbReference type="Proteomes" id="UP000694414">
    <property type="component" value="Unplaced"/>
</dbReference>
<dbReference type="GO" id="GO:0005856">
    <property type="term" value="C:cytoskeleton"/>
    <property type="evidence" value="ECO:0007669"/>
    <property type="project" value="TreeGrafter"/>
</dbReference>
<dbReference type="GO" id="GO:0005737">
    <property type="term" value="C:cytoplasm"/>
    <property type="evidence" value="ECO:0007669"/>
    <property type="project" value="TreeGrafter"/>
</dbReference>
<sequence>MAGEEDRGDGEPVSVVTVRVQYLEDTDPFACANFPEPRRAPTCSLDGALPLGAQIPALHRLLGAPLKLEDCALQVSPSGYYLDPELCLEEQREMLEGFYEEISKGRKPTLILRTQLSVRVNAILEFHTHLPLAEKLYGSSGPELRRSLFSLKQIFQVRPRGGLGVGVQPTPP</sequence>
<evidence type="ECO:0000313" key="2">
    <source>
        <dbReference type="Ensembl" id="ENSPSMP00000013336.1"/>
    </source>
</evidence>
<dbReference type="GeneTree" id="ENSGT00940000160212"/>
<protein>
    <recommendedName>
        <fullName evidence="1">FHOD1 N-terminal GTPase-binding domain-containing protein</fullName>
    </recommendedName>
</protein>
<accession>A0A8C8Z4H5</accession>
<dbReference type="GO" id="GO:0051015">
    <property type="term" value="F:actin filament binding"/>
    <property type="evidence" value="ECO:0007669"/>
    <property type="project" value="TreeGrafter"/>
</dbReference>